<accession>A0A6U4Q3F8</accession>
<evidence type="ECO:0000256" key="1">
    <source>
        <dbReference type="SAM" id="MobiDB-lite"/>
    </source>
</evidence>
<dbReference type="EMBL" id="HBFK01005613">
    <property type="protein sequence ID" value="CAD8736889.1"/>
    <property type="molecule type" value="Transcribed_RNA"/>
</dbReference>
<name>A0A6U4Q3F8_HEMAN</name>
<keyword evidence="2" id="KW-1133">Transmembrane helix</keyword>
<keyword evidence="2" id="KW-0472">Membrane</keyword>
<evidence type="ECO:0000313" key="3">
    <source>
        <dbReference type="EMBL" id="CAD8736889.1"/>
    </source>
</evidence>
<evidence type="ECO:0000313" key="4">
    <source>
        <dbReference type="EMBL" id="CAD8979091.1"/>
    </source>
</evidence>
<sequence>MVLAFFGTEKAPVHLGGGMRIENFDELSVILFAVGMGAVSLIFSVAALVIALISLNHVTHPLKGTDDQFTRTPSAEEKKQQAQISRESKEKAREAMQQQGSSAKRVLQPAPLKDPL</sequence>
<dbReference type="EMBL" id="HBFX01050028">
    <property type="protein sequence ID" value="CAD8979091.1"/>
    <property type="molecule type" value="Transcribed_RNA"/>
</dbReference>
<evidence type="ECO:0000256" key="2">
    <source>
        <dbReference type="SAM" id="Phobius"/>
    </source>
</evidence>
<proteinExistence type="predicted"/>
<dbReference type="AlphaFoldDB" id="A0A6U4Q3F8"/>
<feature type="transmembrane region" description="Helical" evidence="2">
    <location>
        <begin position="29"/>
        <end position="53"/>
    </location>
</feature>
<keyword evidence="2" id="KW-0812">Transmembrane</keyword>
<feature type="compositionally biased region" description="Basic and acidic residues" evidence="1">
    <location>
        <begin position="63"/>
        <end position="94"/>
    </location>
</feature>
<organism evidence="3">
    <name type="scientific">Hemiselmis andersenii</name>
    <name type="common">Cryptophyte alga</name>
    <dbReference type="NCBI Taxonomy" id="464988"/>
    <lineage>
        <taxon>Eukaryota</taxon>
        <taxon>Cryptophyceae</taxon>
        <taxon>Cryptomonadales</taxon>
        <taxon>Hemiselmidaceae</taxon>
        <taxon>Hemiselmis</taxon>
    </lineage>
</organism>
<feature type="region of interest" description="Disordered" evidence="1">
    <location>
        <begin position="61"/>
        <end position="116"/>
    </location>
</feature>
<protein>
    <submittedName>
        <fullName evidence="3">Uncharacterized protein</fullName>
    </submittedName>
</protein>
<gene>
    <name evidence="4" type="ORF">HAND00432_LOCUS30101</name>
    <name evidence="3" type="ORF">HAND1043_LOCUS3381</name>
</gene>
<reference evidence="3" key="1">
    <citation type="submission" date="2021-01" db="EMBL/GenBank/DDBJ databases">
        <authorList>
            <person name="Corre E."/>
            <person name="Pelletier E."/>
            <person name="Niang G."/>
            <person name="Scheremetjew M."/>
            <person name="Finn R."/>
            <person name="Kale V."/>
            <person name="Holt S."/>
            <person name="Cochrane G."/>
            <person name="Meng A."/>
            <person name="Brown T."/>
            <person name="Cohen L."/>
        </authorList>
    </citation>
    <scope>NUCLEOTIDE SEQUENCE</scope>
    <source>
        <strain evidence="3">CCMP441</strain>
        <strain evidence="4">CCMP644</strain>
    </source>
</reference>